<comment type="caution">
    <text evidence="1">The sequence shown here is derived from an EMBL/GenBank/DDBJ whole genome shotgun (WGS) entry which is preliminary data.</text>
</comment>
<accession>A0ABV0PQT0</accession>
<organism evidence="1 2">
    <name type="scientific">Goodea atripinnis</name>
    <dbReference type="NCBI Taxonomy" id="208336"/>
    <lineage>
        <taxon>Eukaryota</taxon>
        <taxon>Metazoa</taxon>
        <taxon>Chordata</taxon>
        <taxon>Craniata</taxon>
        <taxon>Vertebrata</taxon>
        <taxon>Euteleostomi</taxon>
        <taxon>Actinopterygii</taxon>
        <taxon>Neopterygii</taxon>
        <taxon>Teleostei</taxon>
        <taxon>Neoteleostei</taxon>
        <taxon>Acanthomorphata</taxon>
        <taxon>Ovalentaria</taxon>
        <taxon>Atherinomorphae</taxon>
        <taxon>Cyprinodontiformes</taxon>
        <taxon>Goodeidae</taxon>
        <taxon>Goodea</taxon>
    </lineage>
</organism>
<keyword evidence="2" id="KW-1185">Reference proteome</keyword>
<proteinExistence type="predicted"/>
<evidence type="ECO:0000313" key="2">
    <source>
        <dbReference type="Proteomes" id="UP001476798"/>
    </source>
</evidence>
<gene>
    <name evidence="1" type="ORF">GOODEAATRI_021089</name>
</gene>
<dbReference type="EMBL" id="JAHRIO010081984">
    <property type="protein sequence ID" value="MEQ2185712.1"/>
    <property type="molecule type" value="Genomic_DNA"/>
</dbReference>
<name>A0ABV0PQT0_9TELE</name>
<sequence>MGQNGKNNVAKITSQLTLVGRRTQMKQPISTKRVNRSTNRDIMITKMQKESPGDKVSPKTHKMTQILLKHYDHKILRDTKCQQTEKHPSIFYTRFFCTGLQGSWSERWGPPWTGGLSIAETQRANNHAHPPHTHSHNLERPVDLAVMFMDCGGKLEYPEKHRDGHR</sequence>
<reference evidence="1 2" key="1">
    <citation type="submission" date="2021-06" db="EMBL/GenBank/DDBJ databases">
        <authorList>
            <person name="Palmer J.M."/>
        </authorList>
    </citation>
    <scope>NUCLEOTIDE SEQUENCE [LARGE SCALE GENOMIC DNA]</scope>
    <source>
        <strain evidence="1 2">GA_2019</strain>
        <tissue evidence="1">Muscle</tissue>
    </source>
</reference>
<dbReference type="Proteomes" id="UP001476798">
    <property type="component" value="Unassembled WGS sequence"/>
</dbReference>
<evidence type="ECO:0000313" key="1">
    <source>
        <dbReference type="EMBL" id="MEQ2185712.1"/>
    </source>
</evidence>
<protein>
    <submittedName>
        <fullName evidence="1">Uncharacterized protein</fullName>
    </submittedName>
</protein>